<evidence type="ECO:0000256" key="3">
    <source>
        <dbReference type="ARBA" id="ARBA00022840"/>
    </source>
</evidence>
<keyword evidence="3" id="KW-0067">ATP-binding</keyword>
<dbReference type="Gene3D" id="3.40.50.300">
    <property type="entry name" value="P-loop containing nucleotide triphosphate hydrolases"/>
    <property type="match status" value="1"/>
</dbReference>
<evidence type="ECO:0000256" key="2">
    <source>
        <dbReference type="ARBA" id="ARBA00022741"/>
    </source>
</evidence>
<reference evidence="4 5" key="1">
    <citation type="journal article" date="2020" name="Mol. Biol. Evol.">
        <title>Distinct Expression and Methylation Patterns for Genes with Different Fates following a Single Whole-Genome Duplication in Flowering Plants.</title>
        <authorList>
            <person name="Shi T."/>
            <person name="Rahmani R.S."/>
            <person name="Gugger P.F."/>
            <person name="Wang M."/>
            <person name="Li H."/>
            <person name="Zhang Y."/>
            <person name="Li Z."/>
            <person name="Wang Q."/>
            <person name="Van de Peer Y."/>
            <person name="Marchal K."/>
            <person name="Chen J."/>
        </authorList>
    </citation>
    <scope>NUCLEOTIDE SEQUENCE [LARGE SCALE GENOMIC DNA]</scope>
    <source>
        <tissue evidence="4">Leaf</tissue>
    </source>
</reference>
<dbReference type="InterPro" id="IPR027417">
    <property type="entry name" value="P-loop_NTPase"/>
</dbReference>
<protein>
    <submittedName>
        <fullName evidence="4">Uncharacterized protein</fullName>
    </submittedName>
</protein>
<comment type="caution">
    <text evidence="4">The sequence shown here is derived from an EMBL/GenBank/DDBJ whole genome shotgun (WGS) entry which is preliminary data.</text>
</comment>
<dbReference type="EMBL" id="DUZY01000001">
    <property type="protein sequence ID" value="DAD25080.1"/>
    <property type="molecule type" value="Genomic_DNA"/>
</dbReference>
<keyword evidence="2" id="KW-0547">Nucleotide-binding</keyword>
<sequence length="82" mass="9268">MERLQEQNIKMDTLLLYGEDLTKLAEEGKLDPVIGREQEIEQVKQILCKRRKTNPFLVGDPDVGKTVIVESLAQSIVCVKAN</sequence>
<dbReference type="InterPro" id="IPR050130">
    <property type="entry name" value="ClpA_ClpB"/>
</dbReference>
<dbReference type="GO" id="GO:0005524">
    <property type="term" value="F:ATP binding"/>
    <property type="evidence" value="ECO:0007669"/>
    <property type="project" value="UniProtKB-KW"/>
</dbReference>
<organism evidence="4 5">
    <name type="scientific">Nelumbo nucifera</name>
    <name type="common">Sacred lotus</name>
    <dbReference type="NCBI Taxonomy" id="4432"/>
    <lineage>
        <taxon>Eukaryota</taxon>
        <taxon>Viridiplantae</taxon>
        <taxon>Streptophyta</taxon>
        <taxon>Embryophyta</taxon>
        <taxon>Tracheophyta</taxon>
        <taxon>Spermatophyta</taxon>
        <taxon>Magnoliopsida</taxon>
        <taxon>Proteales</taxon>
        <taxon>Nelumbonaceae</taxon>
        <taxon>Nelumbo</taxon>
    </lineage>
</organism>
<dbReference type="PANTHER" id="PTHR11638">
    <property type="entry name" value="ATP-DEPENDENT CLP PROTEASE"/>
    <property type="match status" value="1"/>
</dbReference>
<evidence type="ECO:0000313" key="5">
    <source>
        <dbReference type="Proteomes" id="UP000607653"/>
    </source>
</evidence>
<dbReference type="PANTHER" id="PTHR11638:SF155">
    <property type="entry name" value="CHAPERONE PROTEIN CLPC1, CHLOROPLASTIC-LIKE"/>
    <property type="match status" value="1"/>
</dbReference>
<proteinExistence type="predicted"/>
<dbReference type="Proteomes" id="UP000607653">
    <property type="component" value="Unassembled WGS sequence"/>
</dbReference>
<dbReference type="AlphaFoldDB" id="A0A822XXL5"/>
<keyword evidence="1" id="KW-0677">Repeat</keyword>
<dbReference type="SUPFAM" id="SSF52540">
    <property type="entry name" value="P-loop containing nucleoside triphosphate hydrolases"/>
    <property type="match status" value="1"/>
</dbReference>
<evidence type="ECO:0000256" key="1">
    <source>
        <dbReference type="ARBA" id="ARBA00022737"/>
    </source>
</evidence>
<accession>A0A822XXL5</accession>
<keyword evidence="5" id="KW-1185">Reference proteome</keyword>
<name>A0A822XXL5_NELNU</name>
<evidence type="ECO:0000313" key="4">
    <source>
        <dbReference type="EMBL" id="DAD25080.1"/>
    </source>
</evidence>
<gene>
    <name evidence="4" type="ORF">HUJ06_026544</name>
</gene>